<dbReference type="HOGENOM" id="CLU_109730_0_0_5"/>
<evidence type="ECO:0000313" key="1">
    <source>
        <dbReference type="EMBL" id="ABI65138.1"/>
    </source>
</evidence>
<dbReference type="KEGG" id="mmr:Mmar10_0845"/>
<keyword evidence="2" id="KW-1185">Reference proteome</keyword>
<dbReference type="SMART" id="SM00855">
    <property type="entry name" value="PGAM"/>
    <property type="match status" value="1"/>
</dbReference>
<proteinExistence type="predicted"/>
<dbReference type="Gene3D" id="3.40.50.1240">
    <property type="entry name" value="Phosphoglycerate mutase-like"/>
    <property type="match status" value="1"/>
</dbReference>
<sequence length="203" mass="22949">MTEIDTTGAARRGYITIARHGQPLANREAMMDWRGYEDWWDNIYQPAPLVEGQVAPEPLKDQAVGARTIFASTLRRAIETAQAVAPGRELVIEGDFVEAELPPPPWPGRFMAKTWGVFARCTWWLGQSRGRESRIEADQRAARAVGRLIEAAESGPVVCCAHGWFNRMMRPHLKAAGWVCVRDGGDSYWSWRRYEYRGDRGAD</sequence>
<dbReference type="Proteomes" id="UP000001964">
    <property type="component" value="Chromosome"/>
</dbReference>
<organism evidence="1 2">
    <name type="scientific">Maricaulis maris (strain MCS10)</name>
    <name type="common">Caulobacter maris</name>
    <dbReference type="NCBI Taxonomy" id="394221"/>
    <lineage>
        <taxon>Bacteria</taxon>
        <taxon>Pseudomonadati</taxon>
        <taxon>Pseudomonadota</taxon>
        <taxon>Alphaproteobacteria</taxon>
        <taxon>Maricaulales</taxon>
        <taxon>Maricaulaceae</taxon>
        <taxon>Maricaulis</taxon>
    </lineage>
</organism>
<dbReference type="SUPFAM" id="SSF53254">
    <property type="entry name" value="Phosphoglycerate mutase-like"/>
    <property type="match status" value="1"/>
</dbReference>
<accession>Q0ARE9</accession>
<dbReference type="InterPro" id="IPR001345">
    <property type="entry name" value="PG/BPGM_mutase_AS"/>
</dbReference>
<dbReference type="Pfam" id="PF00300">
    <property type="entry name" value="His_Phos_1"/>
    <property type="match status" value="1"/>
</dbReference>
<dbReference type="InterPro" id="IPR029033">
    <property type="entry name" value="His_PPase_superfam"/>
</dbReference>
<dbReference type="InterPro" id="IPR013078">
    <property type="entry name" value="His_Pase_superF_clade-1"/>
</dbReference>
<reference evidence="1 2" key="1">
    <citation type="submission" date="2006-08" db="EMBL/GenBank/DDBJ databases">
        <title>Complete sequence of Maricaulis maris MCS10.</title>
        <authorList>
            <consortium name="US DOE Joint Genome Institute"/>
            <person name="Copeland A."/>
            <person name="Lucas S."/>
            <person name="Lapidus A."/>
            <person name="Barry K."/>
            <person name="Detter J.C."/>
            <person name="Glavina del Rio T."/>
            <person name="Hammon N."/>
            <person name="Israni S."/>
            <person name="Dalin E."/>
            <person name="Tice H."/>
            <person name="Pitluck S."/>
            <person name="Saunders E."/>
            <person name="Brettin T."/>
            <person name="Bruce D."/>
            <person name="Han C."/>
            <person name="Tapia R."/>
            <person name="Gilna P."/>
            <person name="Schmutz J."/>
            <person name="Larimer F."/>
            <person name="Land M."/>
            <person name="Hauser L."/>
            <person name="Kyrpides N."/>
            <person name="Mikhailova N."/>
            <person name="Viollier P."/>
            <person name="Stephens C."/>
            <person name="Richardson P."/>
        </authorList>
    </citation>
    <scope>NUCLEOTIDE SEQUENCE [LARGE SCALE GENOMIC DNA]</scope>
    <source>
        <strain evidence="1 2">MCS10</strain>
    </source>
</reference>
<name>Q0ARE9_MARMM</name>
<dbReference type="STRING" id="394221.Mmar10_0845"/>
<dbReference type="OrthoDB" id="7200944at2"/>
<dbReference type="eggNOG" id="COG0406">
    <property type="taxonomic scope" value="Bacteria"/>
</dbReference>
<protein>
    <submittedName>
        <fullName evidence="1">Phosphoglycerate mutase</fullName>
    </submittedName>
</protein>
<gene>
    <name evidence="1" type="ordered locus">Mmar10_0845</name>
</gene>
<dbReference type="AlphaFoldDB" id="Q0ARE9"/>
<evidence type="ECO:0000313" key="2">
    <source>
        <dbReference type="Proteomes" id="UP000001964"/>
    </source>
</evidence>
<dbReference type="RefSeq" id="WP_011642785.1">
    <property type="nucleotide sequence ID" value="NC_008347.1"/>
</dbReference>
<dbReference type="PROSITE" id="PS00175">
    <property type="entry name" value="PG_MUTASE"/>
    <property type="match status" value="1"/>
</dbReference>
<dbReference type="GO" id="GO:0003824">
    <property type="term" value="F:catalytic activity"/>
    <property type="evidence" value="ECO:0007669"/>
    <property type="project" value="InterPro"/>
</dbReference>
<dbReference type="EMBL" id="CP000449">
    <property type="protein sequence ID" value="ABI65138.1"/>
    <property type="molecule type" value="Genomic_DNA"/>
</dbReference>